<dbReference type="AlphaFoldDB" id="A0AB38U985"/>
<sequence>MAFTEAEEAKLRTIIGAFDGGQQVDDLPLATDEVQDKKIEVFDDKTGASGKMDLRQAVRLSNAPSCGRYWNMDNSTPKAAGWFGSLEMLRDLQDVLVLGGYLVKNDHSRRKLDPTNHYRFANGEVAKLDGSMGHYQWGWGKQFYLAFYTIGRLFYEEISLSPIPGQYNYVIPVGSMSAHGHACLDRTTDTLVSYVNEDVNYRGGDNNATYDGTYRTMIGRAATNKTTEYFRAAARKNGSGWLCGTMRHFTVVKVLFEIIFGTRDMQAAFNATRDADGLRQGGLGAGVTNAGAWWGTDFGYRPILPTSVGIELGDECGVSTYNVLKEDGSTYYAAPVPVFFGLKNPFGHLWRQMDDEFVRCNADTSTTHLVAPSIYGTWTIGNEAGMVAYSTSPVKGESYIKQVSYDNLENFPTVTGASSSTYHCDYFWNTSGGTSGFRLCLRGCYAYSGVPSGSAALLVSNAVSSANVDWGSPLCEAEEEWSIVPTYAPAS</sequence>
<accession>A0AB38U985</accession>
<protein>
    <submittedName>
        <fullName evidence="1">Uncharacterized protein</fullName>
    </submittedName>
</protein>
<reference evidence="1" key="1">
    <citation type="submission" date="2021-06" db="EMBL/GenBank/DDBJ databases">
        <title>Interrogation of the integrated mobile genetic elements in gut-associated Bacteroides with a consensus prediction approach.</title>
        <authorList>
            <person name="Campbell D.E."/>
            <person name="Leigh J.R."/>
            <person name="Kim T."/>
            <person name="England W."/>
            <person name="Whitaker R.J."/>
            <person name="Degnan P.H."/>
        </authorList>
    </citation>
    <scope>NUCLEOTIDE SEQUENCE</scope>
    <source>
        <strain evidence="1">VPI-3443</strain>
    </source>
</reference>
<gene>
    <name evidence="1" type="ORF">KQP74_15890</name>
</gene>
<name>A0AB38U985_BACT4</name>
<dbReference type="Proteomes" id="UP001162960">
    <property type="component" value="Chromosome"/>
</dbReference>
<evidence type="ECO:0000313" key="1">
    <source>
        <dbReference type="EMBL" id="UYU89426.1"/>
    </source>
</evidence>
<dbReference type="RefSeq" id="WP_264455117.1">
    <property type="nucleotide sequence ID" value="NZ_CP083685.1"/>
</dbReference>
<evidence type="ECO:0000313" key="2">
    <source>
        <dbReference type="Proteomes" id="UP001162960"/>
    </source>
</evidence>
<organism evidence="1 2">
    <name type="scientific">Bacteroides thetaiotaomicron</name>
    <dbReference type="NCBI Taxonomy" id="818"/>
    <lineage>
        <taxon>Bacteria</taxon>
        <taxon>Pseudomonadati</taxon>
        <taxon>Bacteroidota</taxon>
        <taxon>Bacteroidia</taxon>
        <taxon>Bacteroidales</taxon>
        <taxon>Bacteroidaceae</taxon>
        <taxon>Bacteroides</taxon>
    </lineage>
</organism>
<dbReference type="EMBL" id="CP083685">
    <property type="protein sequence ID" value="UYU89426.1"/>
    <property type="molecule type" value="Genomic_DNA"/>
</dbReference>
<proteinExistence type="predicted"/>